<dbReference type="CDD" id="cd00885">
    <property type="entry name" value="cinA"/>
    <property type="match status" value="1"/>
</dbReference>
<dbReference type="Pfam" id="PF00994">
    <property type="entry name" value="MoCF_biosynth"/>
    <property type="match status" value="1"/>
</dbReference>
<dbReference type="InterPro" id="IPR001453">
    <property type="entry name" value="MoaB/Mog_dom"/>
</dbReference>
<dbReference type="EMBL" id="CP049886">
    <property type="protein sequence ID" value="QIL45903.1"/>
    <property type="molecule type" value="Genomic_DNA"/>
</dbReference>
<gene>
    <name evidence="1" type="primary">cinA</name>
    <name evidence="3" type="ORF">G7081_01730</name>
</gene>
<accession>A0A6G8ALU9</accession>
<dbReference type="HAMAP" id="MF_00226_B">
    <property type="entry name" value="CinA_B"/>
    <property type="match status" value="1"/>
</dbReference>
<dbReference type="SMART" id="SM00852">
    <property type="entry name" value="MoCF_biosynth"/>
    <property type="match status" value="1"/>
</dbReference>
<organism evidence="3 4">
    <name type="scientific">Vagococcus coleopterorum</name>
    <dbReference type="NCBI Taxonomy" id="2714946"/>
    <lineage>
        <taxon>Bacteria</taxon>
        <taxon>Bacillati</taxon>
        <taxon>Bacillota</taxon>
        <taxon>Bacilli</taxon>
        <taxon>Lactobacillales</taxon>
        <taxon>Enterococcaceae</taxon>
        <taxon>Vagococcus</taxon>
    </lineage>
</organism>
<dbReference type="Gene3D" id="3.30.70.2860">
    <property type="match status" value="1"/>
</dbReference>
<dbReference type="InterPro" id="IPR041424">
    <property type="entry name" value="CinA_KH"/>
</dbReference>
<dbReference type="Proteomes" id="UP000500890">
    <property type="component" value="Chromosome"/>
</dbReference>
<keyword evidence="4" id="KW-1185">Reference proteome</keyword>
<dbReference type="AlphaFoldDB" id="A0A6G8ALU9"/>
<dbReference type="NCBIfam" id="TIGR00200">
    <property type="entry name" value="cinA_nterm"/>
    <property type="match status" value="1"/>
</dbReference>
<evidence type="ECO:0000313" key="4">
    <source>
        <dbReference type="Proteomes" id="UP000500890"/>
    </source>
</evidence>
<proteinExistence type="inferred from homology"/>
<dbReference type="PANTHER" id="PTHR13939:SF0">
    <property type="entry name" value="NMN AMIDOHYDROLASE-LIKE PROTEIN YFAY"/>
    <property type="match status" value="1"/>
</dbReference>
<dbReference type="InterPro" id="IPR008135">
    <property type="entry name" value="Competence-induced_CinA"/>
</dbReference>
<dbReference type="Pfam" id="PF18146">
    <property type="entry name" value="CinA_KH"/>
    <property type="match status" value="1"/>
</dbReference>
<dbReference type="InterPro" id="IPR036425">
    <property type="entry name" value="MoaB/Mog-like_dom_sf"/>
</dbReference>
<evidence type="ECO:0000256" key="1">
    <source>
        <dbReference type="HAMAP-Rule" id="MF_00226"/>
    </source>
</evidence>
<comment type="similarity">
    <text evidence="1">Belongs to the CinA family.</text>
</comment>
<dbReference type="SUPFAM" id="SSF53218">
    <property type="entry name" value="Molybdenum cofactor biosynthesis proteins"/>
    <property type="match status" value="1"/>
</dbReference>
<reference evidence="3 4" key="1">
    <citation type="submission" date="2020-03" db="EMBL/GenBank/DDBJ databases">
        <title>Vagococcus sp. nov., isolated from beetles.</title>
        <authorList>
            <person name="Hyun D.-W."/>
            <person name="Bae J.-W."/>
        </authorList>
    </citation>
    <scope>NUCLEOTIDE SEQUENCE [LARGE SCALE GENOMIC DNA]</scope>
    <source>
        <strain evidence="3 4">HDW17A</strain>
    </source>
</reference>
<evidence type="ECO:0000259" key="2">
    <source>
        <dbReference type="SMART" id="SM00852"/>
    </source>
</evidence>
<feature type="domain" description="MoaB/Mog" evidence="2">
    <location>
        <begin position="4"/>
        <end position="171"/>
    </location>
</feature>
<dbReference type="KEGG" id="vah:G7081_01730"/>
<evidence type="ECO:0000313" key="3">
    <source>
        <dbReference type="EMBL" id="QIL45903.1"/>
    </source>
</evidence>
<sequence>MKTEIIAVGTELLLGQTVNTNATFLSQELAQIGYEVYYQSVVGDNESRISELLEIAVDRSELVILCGGLGPTEDDLTKQAVANYIGTKLRTDDDALEKLTRRIQSAGRVLTENNIKQAQYIEGGEVIKNDRGLAIGSLTKYKNVYFLLLPGPPSELKPMVKTHVIPKLIELLPNQNLLTSKVLRFYGLGESGIADKLNDLIVAQTNPTIALYAKENEVTLRLTAKGILEKENLALIQPLEQEIIARLKEYFYGYGEENSLSQELFKLIPKESIIRIEDYFTEGRLGLSWQKVITSQASGVKLFNQNSNDELVLVDKSGDIVPKPYTTTTIKKIYSDDLSAPSGDIHITVLGDQYLEKSGQFYEAEVWAIISLNQEIFIKKSIFANNYDSVKNQSTLDITAFLLSVLKEQEQKANKHSQNA</sequence>
<dbReference type="PANTHER" id="PTHR13939">
    <property type="entry name" value="NICOTINAMIDE-NUCLEOTIDE AMIDOHYDROLASE PNCC"/>
    <property type="match status" value="1"/>
</dbReference>
<dbReference type="RefSeq" id="WP_166006862.1">
    <property type="nucleotide sequence ID" value="NZ_CP049886.1"/>
</dbReference>
<protein>
    <recommendedName>
        <fullName evidence="1">Putative competence-damage inducible protein</fullName>
    </recommendedName>
</protein>
<dbReference type="NCBIfam" id="TIGR00177">
    <property type="entry name" value="molyb_syn"/>
    <property type="match status" value="1"/>
</dbReference>
<name>A0A6G8ALU9_9ENTE</name>
<dbReference type="InterPro" id="IPR050101">
    <property type="entry name" value="CinA"/>
</dbReference>
<dbReference type="Gene3D" id="3.40.980.10">
    <property type="entry name" value="MoaB/Mog-like domain"/>
    <property type="match status" value="1"/>
</dbReference>